<evidence type="ECO:0000256" key="6">
    <source>
        <dbReference type="ARBA" id="ARBA00023136"/>
    </source>
</evidence>
<keyword evidence="5" id="KW-0406">Ion transport</keyword>
<evidence type="ECO:0000256" key="7">
    <source>
        <dbReference type="ARBA" id="ARBA00023303"/>
    </source>
</evidence>
<organism evidence="10 11">
    <name type="scientific">Stegodyphus mimosarum</name>
    <name type="common">African social velvet spider</name>
    <dbReference type="NCBI Taxonomy" id="407821"/>
    <lineage>
        <taxon>Eukaryota</taxon>
        <taxon>Metazoa</taxon>
        <taxon>Ecdysozoa</taxon>
        <taxon>Arthropoda</taxon>
        <taxon>Chelicerata</taxon>
        <taxon>Arachnida</taxon>
        <taxon>Araneae</taxon>
        <taxon>Araneomorphae</taxon>
        <taxon>Entelegynae</taxon>
        <taxon>Eresoidea</taxon>
        <taxon>Eresidae</taxon>
        <taxon>Stegodyphus</taxon>
    </lineage>
</organism>
<keyword evidence="3 8" id="KW-0812">Transmembrane</keyword>
<feature type="domain" description="Potassium channel" evidence="9">
    <location>
        <begin position="1"/>
        <end position="43"/>
    </location>
</feature>
<comment type="subcellular location">
    <subcellularLocation>
        <location evidence="1">Membrane</location>
        <topology evidence="1">Multi-pass membrane protein</topology>
    </subcellularLocation>
</comment>
<dbReference type="GO" id="GO:0015271">
    <property type="term" value="F:outward rectifier potassium channel activity"/>
    <property type="evidence" value="ECO:0007669"/>
    <property type="project" value="TreeGrafter"/>
</dbReference>
<accession>A0A087TJC7</accession>
<evidence type="ECO:0000256" key="8">
    <source>
        <dbReference type="SAM" id="Phobius"/>
    </source>
</evidence>
<dbReference type="Gene3D" id="1.10.287.70">
    <property type="match status" value="1"/>
</dbReference>
<sequence length="113" mass="12741">MTTIGFGDYVPTREEYMMGAFAYLVLGLMLTSMCINVIQEKLTATFQKARVRIGNNTVLNVNALLQDEGHKSRTPKSNTCDPQKCYAFKMALHKDSFSSIEQNSLSHMRPSRT</sequence>
<evidence type="ECO:0000256" key="1">
    <source>
        <dbReference type="ARBA" id="ARBA00004141"/>
    </source>
</evidence>
<dbReference type="InterPro" id="IPR003280">
    <property type="entry name" value="2pore_dom_K_chnl"/>
</dbReference>
<dbReference type="Pfam" id="PF07885">
    <property type="entry name" value="Ion_trans_2"/>
    <property type="match status" value="1"/>
</dbReference>
<keyword evidence="11" id="KW-1185">Reference proteome</keyword>
<evidence type="ECO:0000313" key="11">
    <source>
        <dbReference type="Proteomes" id="UP000054359"/>
    </source>
</evidence>
<evidence type="ECO:0000256" key="5">
    <source>
        <dbReference type="ARBA" id="ARBA00023065"/>
    </source>
</evidence>
<evidence type="ECO:0000313" key="10">
    <source>
        <dbReference type="EMBL" id="KFM65216.1"/>
    </source>
</evidence>
<dbReference type="SUPFAM" id="SSF81324">
    <property type="entry name" value="Voltage-gated potassium channels"/>
    <property type="match status" value="1"/>
</dbReference>
<dbReference type="GO" id="GO:0030322">
    <property type="term" value="P:stabilization of membrane potential"/>
    <property type="evidence" value="ECO:0007669"/>
    <property type="project" value="TreeGrafter"/>
</dbReference>
<keyword evidence="2" id="KW-0813">Transport</keyword>
<evidence type="ECO:0000259" key="9">
    <source>
        <dbReference type="Pfam" id="PF07885"/>
    </source>
</evidence>
<name>A0A087TJC7_STEMI</name>
<dbReference type="PANTHER" id="PTHR11003:SF335">
    <property type="entry name" value="POTASSIUM CHANNEL DOMAIN-CONTAINING PROTEIN"/>
    <property type="match status" value="1"/>
</dbReference>
<dbReference type="Proteomes" id="UP000054359">
    <property type="component" value="Unassembled WGS sequence"/>
</dbReference>
<protein>
    <recommendedName>
        <fullName evidence="9">Potassium channel domain-containing protein</fullName>
    </recommendedName>
</protein>
<dbReference type="OrthoDB" id="6421104at2759"/>
<evidence type="ECO:0000256" key="2">
    <source>
        <dbReference type="ARBA" id="ARBA00022448"/>
    </source>
</evidence>
<proteinExistence type="predicted"/>
<dbReference type="GO" id="GO:0022841">
    <property type="term" value="F:potassium ion leak channel activity"/>
    <property type="evidence" value="ECO:0007669"/>
    <property type="project" value="TreeGrafter"/>
</dbReference>
<evidence type="ECO:0000256" key="3">
    <source>
        <dbReference type="ARBA" id="ARBA00022692"/>
    </source>
</evidence>
<dbReference type="PANTHER" id="PTHR11003">
    <property type="entry name" value="POTASSIUM CHANNEL, SUBFAMILY K"/>
    <property type="match status" value="1"/>
</dbReference>
<evidence type="ECO:0000256" key="4">
    <source>
        <dbReference type="ARBA" id="ARBA00022989"/>
    </source>
</evidence>
<dbReference type="STRING" id="407821.A0A087TJC7"/>
<dbReference type="GO" id="GO:0005886">
    <property type="term" value="C:plasma membrane"/>
    <property type="evidence" value="ECO:0007669"/>
    <property type="project" value="TreeGrafter"/>
</dbReference>
<feature type="transmembrane region" description="Helical" evidence="8">
    <location>
        <begin position="20"/>
        <end position="38"/>
    </location>
</feature>
<keyword evidence="4 8" id="KW-1133">Transmembrane helix</keyword>
<keyword evidence="7" id="KW-0407">Ion channel</keyword>
<keyword evidence="6 8" id="KW-0472">Membrane</keyword>
<dbReference type="EMBL" id="KK115487">
    <property type="protein sequence ID" value="KFM65216.1"/>
    <property type="molecule type" value="Genomic_DNA"/>
</dbReference>
<dbReference type="AlphaFoldDB" id="A0A087TJC7"/>
<gene>
    <name evidence="10" type="ORF">X975_24394</name>
</gene>
<reference evidence="10 11" key="1">
    <citation type="submission" date="2013-11" db="EMBL/GenBank/DDBJ databases">
        <title>Genome sequencing of Stegodyphus mimosarum.</title>
        <authorList>
            <person name="Bechsgaard J."/>
        </authorList>
    </citation>
    <scope>NUCLEOTIDE SEQUENCE [LARGE SCALE GENOMIC DNA]</scope>
</reference>
<dbReference type="InterPro" id="IPR013099">
    <property type="entry name" value="K_chnl_dom"/>
</dbReference>
<feature type="non-terminal residue" evidence="10">
    <location>
        <position position="113"/>
    </location>
</feature>